<dbReference type="HOGENOM" id="CLU_140011_0_0_1"/>
<proteinExistence type="predicted"/>
<name>A0A0E0NH82_ORYRU</name>
<reference evidence="2" key="1">
    <citation type="submission" date="2013-06" db="EMBL/GenBank/DDBJ databases">
        <authorList>
            <person name="Zhao Q."/>
        </authorList>
    </citation>
    <scope>NUCLEOTIDE SEQUENCE</scope>
    <source>
        <strain evidence="2">cv. W1943</strain>
    </source>
</reference>
<accession>A0A0E0NH82</accession>
<evidence type="ECO:0000313" key="1">
    <source>
        <dbReference type="EnsemblPlants" id="ORUFI02G23870.1"/>
    </source>
</evidence>
<dbReference type="Gramene" id="ORUFI02G23870.1">
    <property type="protein sequence ID" value="ORUFI02G23870.1"/>
    <property type="gene ID" value="ORUFI02G23870"/>
</dbReference>
<sequence length="160" mass="17229">MAIREDDTCENKDCRVGAGRKAMAIGEDDTCENKDCRVNAGRKATTVGENGACENKDCRVGAGRKASAVEEDNACENKEKRRKMMVAKATSPSSLDCPKLALLHPSLFFLLDLVELGVVVIATVDGEDVLDLDARWLVGASTLADYHSWYGSTPSACSIE</sequence>
<protein>
    <submittedName>
        <fullName evidence="1">Uncharacterized protein</fullName>
    </submittedName>
</protein>
<evidence type="ECO:0000313" key="2">
    <source>
        <dbReference type="Proteomes" id="UP000008022"/>
    </source>
</evidence>
<organism evidence="1 2">
    <name type="scientific">Oryza rufipogon</name>
    <name type="common">Brownbeard rice</name>
    <name type="synonym">Asian wild rice</name>
    <dbReference type="NCBI Taxonomy" id="4529"/>
    <lineage>
        <taxon>Eukaryota</taxon>
        <taxon>Viridiplantae</taxon>
        <taxon>Streptophyta</taxon>
        <taxon>Embryophyta</taxon>
        <taxon>Tracheophyta</taxon>
        <taxon>Spermatophyta</taxon>
        <taxon>Magnoliopsida</taxon>
        <taxon>Liliopsida</taxon>
        <taxon>Poales</taxon>
        <taxon>Poaceae</taxon>
        <taxon>BOP clade</taxon>
        <taxon>Oryzoideae</taxon>
        <taxon>Oryzeae</taxon>
        <taxon>Oryzinae</taxon>
        <taxon>Oryza</taxon>
    </lineage>
</organism>
<dbReference type="Proteomes" id="UP000008022">
    <property type="component" value="Unassembled WGS sequence"/>
</dbReference>
<dbReference type="AlphaFoldDB" id="A0A0E0NH82"/>
<reference evidence="1" key="2">
    <citation type="submission" date="2015-06" db="UniProtKB">
        <authorList>
            <consortium name="EnsemblPlants"/>
        </authorList>
    </citation>
    <scope>IDENTIFICATION</scope>
</reference>
<dbReference type="OMA" id="KMMLGVV"/>
<dbReference type="EnsemblPlants" id="ORUFI02G23870.1">
    <property type="protein sequence ID" value="ORUFI02G23870.1"/>
    <property type="gene ID" value="ORUFI02G23870"/>
</dbReference>
<keyword evidence="2" id="KW-1185">Reference proteome</keyword>